<name>A0ABP8PK77_9NOCA</name>
<accession>A0ABP8PK77</accession>
<comment type="caution">
    <text evidence="1">The sequence shown here is derived from an EMBL/GenBank/DDBJ whole genome shotgun (WGS) entry which is preliminary data.</text>
</comment>
<organism evidence="1 2">
    <name type="scientific">Rhodococcus olei</name>
    <dbReference type="NCBI Taxonomy" id="2161675"/>
    <lineage>
        <taxon>Bacteria</taxon>
        <taxon>Bacillati</taxon>
        <taxon>Actinomycetota</taxon>
        <taxon>Actinomycetes</taxon>
        <taxon>Mycobacteriales</taxon>
        <taxon>Nocardiaceae</taxon>
        <taxon>Rhodococcus</taxon>
    </lineage>
</organism>
<evidence type="ECO:0000313" key="1">
    <source>
        <dbReference type="EMBL" id="GAA4488910.1"/>
    </source>
</evidence>
<proteinExistence type="predicted"/>
<dbReference type="RefSeq" id="WP_345351908.1">
    <property type="nucleotide sequence ID" value="NZ_BAABFB010000075.1"/>
</dbReference>
<evidence type="ECO:0000313" key="2">
    <source>
        <dbReference type="Proteomes" id="UP001501183"/>
    </source>
</evidence>
<dbReference type="EMBL" id="BAABFB010000075">
    <property type="protein sequence ID" value="GAA4488910.1"/>
    <property type="molecule type" value="Genomic_DNA"/>
</dbReference>
<reference evidence="2" key="1">
    <citation type="journal article" date="2019" name="Int. J. Syst. Evol. Microbiol.">
        <title>The Global Catalogue of Microorganisms (GCM) 10K type strain sequencing project: providing services to taxonomists for standard genome sequencing and annotation.</title>
        <authorList>
            <consortium name="The Broad Institute Genomics Platform"/>
            <consortium name="The Broad Institute Genome Sequencing Center for Infectious Disease"/>
            <person name="Wu L."/>
            <person name="Ma J."/>
        </authorList>
    </citation>
    <scope>NUCLEOTIDE SEQUENCE [LARGE SCALE GENOMIC DNA]</scope>
    <source>
        <strain evidence="2">JCM 32206</strain>
    </source>
</reference>
<dbReference type="Proteomes" id="UP001501183">
    <property type="component" value="Unassembled WGS sequence"/>
</dbReference>
<sequence length="42" mass="4110">MGSADFVPYLDFAADFAGATGDLFSALSFFTGSAGAAGELSG</sequence>
<gene>
    <name evidence="1" type="ORF">GCM10023094_49560</name>
</gene>
<protein>
    <submittedName>
        <fullName evidence="1">Uncharacterized protein</fullName>
    </submittedName>
</protein>
<keyword evidence="2" id="KW-1185">Reference proteome</keyword>